<protein>
    <submittedName>
        <fullName evidence="1">Uncharacterized protein</fullName>
    </submittedName>
</protein>
<dbReference type="EMBL" id="JACJIA010000018">
    <property type="protein sequence ID" value="MBA8956769.1"/>
    <property type="molecule type" value="Genomic_DNA"/>
</dbReference>
<organism evidence="1 2">
    <name type="scientific">Actinomadura namibiensis</name>
    <dbReference type="NCBI Taxonomy" id="182080"/>
    <lineage>
        <taxon>Bacteria</taxon>
        <taxon>Bacillati</taxon>
        <taxon>Actinomycetota</taxon>
        <taxon>Actinomycetes</taxon>
        <taxon>Streptosporangiales</taxon>
        <taxon>Thermomonosporaceae</taxon>
        <taxon>Actinomadura</taxon>
    </lineage>
</organism>
<keyword evidence="2" id="KW-1185">Reference proteome</keyword>
<dbReference type="Proteomes" id="UP000572680">
    <property type="component" value="Unassembled WGS sequence"/>
</dbReference>
<name>A0A7W3LYV6_ACTNM</name>
<comment type="caution">
    <text evidence="1">The sequence shown here is derived from an EMBL/GenBank/DDBJ whole genome shotgun (WGS) entry which is preliminary data.</text>
</comment>
<accession>A0A7W3LYV6</accession>
<proteinExistence type="predicted"/>
<reference evidence="1 2" key="1">
    <citation type="submission" date="2020-08" db="EMBL/GenBank/DDBJ databases">
        <title>Genomic Encyclopedia of Type Strains, Phase IV (KMG-IV): sequencing the most valuable type-strain genomes for metagenomic binning, comparative biology and taxonomic classification.</title>
        <authorList>
            <person name="Goeker M."/>
        </authorList>
    </citation>
    <scope>NUCLEOTIDE SEQUENCE [LARGE SCALE GENOMIC DNA]</scope>
    <source>
        <strain evidence="1 2">DSM 44197</strain>
    </source>
</reference>
<evidence type="ECO:0000313" key="1">
    <source>
        <dbReference type="EMBL" id="MBA8956769.1"/>
    </source>
</evidence>
<evidence type="ECO:0000313" key="2">
    <source>
        <dbReference type="Proteomes" id="UP000572680"/>
    </source>
</evidence>
<dbReference type="RefSeq" id="WP_182848661.1">
    <property type="nucleotide sequence ID" value="NZ_BAAALP010000075.1"/>
</dbReference>
<gene>
    <name evidence="1" type="ORF">HNR61_008459</name>
</gene>
<dbReference type="AlphaFoldDB" id="A0A7W3LYV6"/>
<sequence>MRRVVMALVTAGVIAGGLVGVSALPAAADETGSVRITSDTPKNREW</sequence>